<gene>
    <name evidence="12" type="primary">moaE</name>
    <name evidence="12" type="ORF">rosag_37860</name>
</gene>
<evidence type="ECO:0000256" key="4">
    <source>
        <dbReference type="ARBA" id="ARBA00013858"/>
    </source>
</evidence>
<protein>
    <recommendedName>
        <fullName evidence="4">Molybdopterin synthase catalytic subunit</fullName>
        <ecNumber evidence="3">2.8.1.12</ecNumber>
    </recommendedName>
    <alternativeName>
        <fullName evidence="9">MPT synthase subunit 2</fullName>
    </alternativeName>
    <alternativeName>
        <fullName evidence="7">Molybdenum cofactor biosynthesis protein E</fullName>
    </alternativeName>
    <alternativeName>
        <fullName evidence="8">Molybdopterin-converting factor large subunit</fullName>
    </alternativeName>
    <alternativeName>
        <fullName evidence="10">Molybdopterin-converting factor subunit 2</fullName>
    </alternativeName>
</protein>
<comment type="subunit">
    <text evidence="6">Heterotetramer of 2 MoaD subunits and 2 MoaE subunits. Also stable as homodimer. The enzyme changes between these two forms during catalysis.</text>
</comment>
<keyword evidence="5" id="KW-0501">Molybdenum cofactor biosynthesis</keyword>
<evidence type="ECO:0000256" key="1">
    <source>
        <dbReference type="ARBA" id="ARBA00005046"/>
    </source>
</evidence>
<name>A0AA37QI48_9BACT</name>
<evidence type="ECO:0000256" key="6">
    <source>
        <dbReference type="ARBA" id="ARBA00026066"/>
    </source>
</evidence>
<dbReference type="EMBL" id="BRXS01000006">
    <property type="protein sequence ID" value="GLC27273.1"/>
    <property type="molecule type" value="Genomic_DNA"/>
</dbReference>
<dbReference type="GO" id="GO:0006777">
    <property type="term" value="P:Mo-molybdopterin cofactor biosynthetic process"/>
    <property type="evidence" value="ECO:0007669"/>
    <property type="project" value="UniProtKB-KW"/>
</dbReference>
<proteinExistence type="inferred from homology"/>
<dbReference type="SUPFAM" id="SSF54690">
    <property type="entry name" value="Molybdopterin synthase subunit MoaE"/>
    <property type="match status" value="1"/>
</dbReference>
<evidence type="ECO:0000313" key="12">
    <source>
        <dbReference type="EMBL" id="GLC27273.1"/>
    </source>
</evidence>
<dbReference type="PANTHER" id="PTHR23404">
    <property type="entry name" value="MOLYBDOPTERIN SYNTHASE RELATED"/>
    <property type="match status" value="1"/>
</dbReference>
<dbReference type="AlphaFoldDB" id="A0AA37QI48"/>
<dbReference type="Proteomes" id="UP001161325">
    <property type="component" value="Unassembled WGS sequence"/>
</dbReference>
<evidence type="ECO:0000256" key="9">
    <source>
        <dbReference type="ARBA" id="ARBA00030781"/>
    </source>
</evidence>
<evidence type="ECO:0000256" key="7">
    <source>
        <dbReference type="ARBA" id="ARBA00029745"/>
    </source>
</evidence>
<dbReference type="InterPro" id="IPR036563">
    <property type="entry name" value="MoaE_sf"/>
</dbReference>
<comment type="catalytic activity">
    <reaction evidence="11">
        <text>2 [molybdopterin-synthase sulfur-carrier protein]-C-terminal-Gly-aminoethanethioate + cyclic pyranopterin phosphate + H2O = molybdopterin + 2 [molybdopterin-synthase sulfur-carrier protein]-C-terminal Gly-Gly + 2 H(+)</text>
        <dbReference type="Rhea" id="RHEA:26333"/>
        <dbReference type="Rhea" id="RHEA-COMP:12202"/>
        <dbReference type="Rhea" id="RHEA-COMP:19907"/>
        <dbReference type="ChEBI" id="CHEBI:15377"/>
        <dbReference type="ChEBI" id="CHEBI:15378"/>
        <dbReference type="ChEBI" id="CHEBI:58698"/>
        <dbReference type="ChEBI" id="CHEBI:59648"/>
        <dbReference type="ChEBI" id="CHEBI:90778"/>
        <dbReference type="ChEBI" id="CHEBI:232372"/>
        <dbReference type="EC" id="2.8.1.12"/>
    </reaction>
</comment>
<evidence type="ECO:0000256" key="5">
    <source>
        <dbReference type="ARBA" id="ARBA00023150"/>
    </source>
</evidence>
<dbReference type="InterPro" id="IPR003448">
    <property type="entry name" value="Mopterin_biosynth_MoaE"/>
</dbReference>
<evidence type="ECO:0000313" key="13">
    <source>
        <dbReference type="Proteomes" id="UP001161325"/>
    </source>
</evidence>
<keyword evidence="13" id="KW-1185">Reference proteome</keyword>
<evidence type="ECO:0000256" key="11">
    <source>
        <dbReference type="ARBA" id="ARBA00049878"/>
    </source>
</evidence>
<dbReference type="EC" id="2.8.1.12" evidence="3"/>
<dbReference type="GO" id="GO:0030366">
    <property type="term" value="F:molybdopterin synthase activity"/>
    <property type="evidence" value="ECO:0007669"/>
    <property type="project" value="UniProtKB-EC"/>
</dbReference>
<comment type="pathway">
    <text evidence="1">Cofactor biosynthesis; molybdopterin biosynthesis.</text>
</comment>
<sequence length="163" mass="16744">MTLVSRVAVSAAVSGRLVRTPISGAALLDAVAHETAGAQTAFLGAVRDHNAGRAVTGIDYAAYEPMADAELAAIAAEAAERWPGVRIAIEHRIGTLAVGEISVGIAVAHAHRAPAFDACRFAIEAIKARVPIWKREHYVDGTRAWVDASTAGAAGAPTTGATP</sequence>
<dbReference type="CDD" id="cd00756">
    <property type="entry name" value="MoaE"/>
    <property type="match status" value="1"/>
</dbReference>
<comment type="similarity">
    <text evidence="2">Belongs to the MoaE family.</text>
</comment>
<comment type="caution">
    <text evidence="12">The sequence shown here is derived from an EMBL/GenBank/DDBJ whole genome shotgun (WGS) entry which is preliminary data.</text>
</comment>
<accession>A0AA37QI48</accession>
<dbReference type="Pfam" id="PF02391">
    <property type="entry name" value="MoaE"/>
    <property type="match status" value="1"/>
</dbReference>
<dbReference type="Gene3D" id="3.90.1170.40">
    <property type="entry name" value="Molybdopterin biosynthesis MoaE subunit"/>
    <property type="match status" value="1"/>
</dbReference>
<evidence type="ECO:0000256" key="10">
    <source>
        <dbReference type="ARBA" id="ARBA00032474"/>
    </source>
</evidence>
<reference evidence="12" key="1">
    <citation type="submission" date="2022-08" db="EMBL/GenBank/DDBJ databases">
        <title>Draft genome sequencing of Roseisolibacter agri AW1220.</title>
        <authorList>
            <person name="Tobiishi Y."/>
            <person name="Tonouchi A."/>
        </authorList>
    </citation>
    <scope>NUCLEOTIDE SEQUENCE</scope>
    <source>
        <strain evidence="12">AW1220</strain>
    </source>
</reference>
<organism evidence="12 13">
    <name type="scientific">Roseisolibacter agri</name>
    <dbReference type="NCBI Taxonomy" id="2014610"/>
    <lineage>
        <taxon>Bacteria</taxon>
        <taxon>Pseudomonadati</taxon>
        <taxon>Gemmatimonadota</taxon>
        <taxon>Gemmatimonadia</taxon>
        <taxon>Gemmatimonadales</taxon>
        <taxon>Gemmatimonadaceae</taxon>
        <taxon>Roseisolibacter</taxon>
    </lineage>
</organism>
<evidence type="ECO:0000256" key="2">
    <source>
        <dbReference type="ARBA" id="ARBA00005426"/>
    </source>
</evidence>
<evidence type="ECO:0000256" key="3">
    <source>
        <dbReference type="ARBA" id="ARBA00011950"/>
    </source>
</evidence>
<evidence type="ECO:0000256" key="8">
    <source>
        <dbReference type="ARBA" id="ARBA00030407"/>
    </source>
</evidence>